<dbReference type="InterPro" id="IPR029033">
    <property type="entry name" value="His_PPase_superfam"/>
</dbReference>
<sequence length="794" mass="87722">MAHFQGRRGPPVSQYIANLNTVPSATDIAHQQQHQQEFANFDDDIALFTNTDFFDFDLHSPELAFNNGQQQRSAPSPVAMNQPGNYYHHVPQYTPTGHLSAPNSLPSSPPNGLPFAGQLQQSQPTVPSAHHFAALLSPQQQQAMQQQAGQKRKAGSISAGSIPNPVELEDSSRAAAEEDKRRRNTAASARFRVKKKQREQALEKTAKEMSDRVQVLEARIGQLEMENQWLKGLITEKNVKVDSAPAGVKPESAQDKEETAVAGKKGVKVGKNEEKKENEELVQVETSLPEKKRGVVFAYQCPSNGLCLRDTLQHVQHIFFSKHNAIHDEAPPPPTKPWNILYHLGGNSPWIPKTTNIIASAALPPPGCHVEQVHMLSRHGERYPTLKAGIRMLELYHRLSNTATNFTGPLSFLNTYNFFMPDPATRLETLVPVGPYAGTLQSFSTGTKFRTRYETLIASALARNQTRLWASGSPRVAETARYFAAGLYGLDWSSKATLQVIPETPDLGADTLTPGDTCPLYRSDTTAGHDAGYARLAEWQAVYLPPIAARLSALAPDLVFSEAEVYTMQEMCGFELLSRGESPWCGLFTPAEWEDFEYARDVLHFYRSGPGGPYGAAMGWLWLNATLDLLQSEVDDVGALFFSFAHDGDIVPLLAALDVLHQDPPLATDRLEGDRTWRTSDVVPMGGRVVLERLACRAQECWSNAPFYPNHVYCTEEREERYVRIGINDGVVPVPGCQDGPGGSCALGEFGEYVARRGREVGDFRTVCGLSEEARNRISFLKQPPYRGGESTPI</sequence>
<dbReference type="InterPro" id="IPR000560">
    <property type="entry name" value="His_Pase_clade-2"/>
</dbReference>
<dbReference type="Proteomes" id="UP000799439">
    <property type="component" value="Unassembled WGS sequence"/>
</dbReference>
<evidence type="ECO:0000313" key="12">
    <source>
        <dbReference type="EMBL" id="KAF2157064.1"/>
    </source>
</evidence>
<feature type="region of interest" description="Disordered" evidence="10">
    <location>
        <begin position="67"/>
        <end position="199"/>
    </location>
</feature>
<feature type="domain" description="BZIP" evidence="11">
    <location>
        <begin position="174"/>
        <end position="237"/>
    </location>
</feature>
<evidence type="ECO:0000256" key="1">
    <source>
        <dbReference type="ARBA" id="ARBA00004123"/>
    </source>
</evidence>
<evidence type="ECO:0000256" key="5">
    <source>
        <dbReference type="ARBA" id="ARBA00023015"/>
    </source>
</evidence>
<evidence type="ECO:0000256" key="4">
    <source>
        <dbReference type="ARBA" id="ARBA00022801"/>
    </source>
</evidence>
<keyword evidence="6" id="KW-0238">DNA-binding</keyword>
<keyword evidence="4" id="KW-0378">Hydrolase</keyword>
<dbReference type="EMBL" id="ML996081">
    <property type="protein sequence ID" value="KAF2157064.1"/>
    <property type="molecule type" value="Genomic_DNA"/>
</dbReference>
<dbReference type="GO" id="GO:0003677">
    <property type="term" value="F:DNA binding"/>
    <property type="evidence" value="ECO:0007669"/>
    <property type="project" value="UniProtKB-KW"/>
</dbReference>
<evidence type="ECO:0000256" key="6">
    <source>
        <dbReference type="ARBA" id="ARBA00023125"/>
    </source>
</evidence>
<dbReference type="Pfam" id="PF07716">
    <property type="entry name" value="bZIP_2"/>
    <property type="match status" value="1"/>
</dbReference>
<comment type="subcellular location">
    <subcellularLocation>
        <location evidence="1">Nucleus</location>
    </subcellularLocation>
</comment>
<evidence type="ECO:0000256" key="2">
    <source>
        <dbReference type="ARBA" id="ARBA00005375"/>
    </source>
</evidence>
<dbReference type="InterPro" id="IPR046347">
    <property type="entry name" value="bZIP_sf"/>
</dbReference>
<feature type="region of interest" description="Disordered" evidence="10">
    <location>
        <begin position="245"/>
        <end position="268"/>
    </location>
</feature>
<dbReference type="FunFam" id="1.20.5.170:FF:000075">
    <property type="entry name" value="BZIP transcription factor (MetR)"/>
    <property type="match status" value="1"/>
</dbReference>
<dbReference type="GO" id="GO:0003993">
    <property type="term" value="F:acid phosphatase activity"/>
    <property type="evidence" value="ECO:0007669"/>
    <property type="project" value="TreeGrafter"/>
</dbReference>
<feature type="compositionally biased region" description="Low complexity" evidence="10">
    <location>
        <begin position="139"/>
        <end position="149"/>
    </location>
</feature>
<dbReference type="InterPro" id="IPR004827">
    <property type="entry name" value="bZIP"/>
</dbReference>
<gene>
    <name evidence="12" type="ORF">K461DRAFT_309243</name>
</gene>
<accession>A0A9P4MPB5</accession>
<feature type="compositionally biased region" description="Basic and acidic residues" evidence="10">
    <location>
        <begin position="170"/>
        <end position="181"/>
    </location>
</feature>
<dbReference type="SUPFAM" id="SSF53254">
    <property type="entry name" value="Phosphoglycerate mutase-like"/>
    <property type="match status" value="1"/>
</dbReference>
<keyword evidence="9" id="KW-0175">Coiled coil</keyword>
<feature type="coiled-coil region" evidence="9">
    <location>
        <begin position="199"/>
        <end position="226"/>
    </location>
</feature>
<keyword evidence="5" id="KW-0805">Transcription regulation</keyword>
<dbReference type="EC" id="3.1.3.8" evidence="3"/>
<keyword evidence="8" id="KW-0539">Nucleus</keyword>
<evidence type="ECO:0000259" key="11">
    <source>
        <dbReference type="PROSITE" id="PS50217"/>
    </source>
</evidence>
<dbReference type="GO" id="GO:0005634">
    <property type="term" value="C:nucleus"/>
    <property type="evidence" value="ECO:0007669"/>
    <property type="project" value="UniProtKB-SubCell"/>
</dbReference>
<comment type="caution">
    <text evidence="12">The sequence shown here is derived from an EMBL/GenBank/DDBJ whole genome shotgun (WGS) entry which is preliminary data.</text>
</comment>
<organism evidence="12 13">
    <name type="scientific">Myriangium duriaei CBS 260.36</name>
    <dbReference type="NCBI Taxonomy" id="1168546"/>
    <lineage>
        <taxon>Eukaryota</taxon>
        <taxon>Fungi</taxon>
        <taxon>Dikarya</taxon>
        <taxon>Ascomycota</taxon>
        <taxon>Pezizomycotina</taxon>
        <taxon>Dothideomycetes</taxon>
        <taxon>Dothideomycetidae</taxon>
        <taxon>Myriangiales</taxon>
        <taxon>Myriangiaceae</taxon>
        <taxon>Myriangium</taxon>
    </lineage>
</organism>
<protein>
    <recommendedName>
        <fullName evidence="3">3-phytase</fullName>
        <ecNumber evidence="3">3.1.3.8</ecNumber>
    </recommendedName>
</protein>
<proteinExistence type="inferred from homology"/>
<dbReference type="AlphaFoldDB" id="A0A9P4MPB5"/>
<dbReference type="GO" id="GO:0009277">
    <property type="term" value="C:fungal-type cell wall"/>
    <property type="evidence" value="ECO:0007669"/>
    <property type="project" value="TreeGrafter"/>
</dbReference>
<evidence type="ECO:0000256" key="10">
    <source>
        <dbReference type="SAM" id="MobiDB-lite"/>
    </source>
</evidence>
<dbReference type="InterPro" id="IPR033379">
    <property type="entry name" value="Acid_Pase_AS"/>
</dbReference>
<dbReference type="CDD" id="cd14705">
    <property type="entry name" value="bZIP_Zip1"/>
    <property type="match status" value="1"/>
</dbReference>
<dbReference type="CDD" id="cd07061">
    <property type="entry name" value="HP_HAP_like"/>
    <property type="match status" value="1"/>
</dbReference>
<dbReference type="PROSITE" id="PS50217">
    <property type="entry name" value="BZIP"/>
    <property type="match status" value="1"/>
</dbReference>
<dbReference type="SUPFAM" id="SSF57959">
    <property type="entry name" value="Leucine zipper domain"/>
    <property type="match status" value="1"/>
</dbReference>
<evidence type="ECO:0000313" key="13">
    <source>
        <dbReference type="Proteomes" id="UP000799439"/>
    </source>
</evidence>
<dbReference type="PROSITE" id="PS00616">
    <property type="entry name" value="HIS_ACID_PHOSPHAT_1"/>
    <property type="match status" value="1"/>
</dbReference>
<comment type="similarity">
    <text evidence="2">Belongs to the histidine acid phosphatase family.</text>
</comment>
<dbReference type="Gene3D" id="3.40.50.1240">
    <property type="entry name" value="Phosphoglycerate mutase-like"/>
    <property type="match status" value="1"/>
</dbReference>
<evidence type="ECO:0000256" key="3">
    <source>
        <dbReference type="ARBA" id="ARBA00012632"/>
    </source>
</evidence>
<dbReference type="PANTHER" id="PTHR20963:SF18">
    <property type="entry name" value="ACID PHOSPHATASE PHO11-RELATED"/>
    <property type="match status" value="1"/>
</dbReference>
<dbReference type="Pfam" id="PF00328">
    <property type="entry name" value="His_Phos_2"/>
    <property type="match status" value="1"/>
</dbReference>
<keyword evidence="7" id="KW-0804">Transcription</keyword>
<dbReference type="Gene3D" id="1.20.5.170">
    <property type="match status" value="1"/>
</dbReference>
<reference evidence="12" key="1">
    <citation type="journal article" date="2020" name="Stud. Mycol.">
        <title>101 Dothideomycetes genomes: a test case for predicting lifestyles and emergence of pathogens.</title>
        <authorList>
            <person name="Haridas S."/>
            <person name="Albert R."/>
            <person name="Binder M."/>
            <person name="Bloem J."/>
            <person name="Labutti K."/>
            <person name="Salamov A."/>
            <person name="Andreopoulos B."/>
            <person name="Baker S."/>
            <person name="Barry K."/>
            <person name="Bills G."/>
            <person name="Bluhm B."/>
            <person name="Cannon C."/>
            <person name="Castanera R."/>
            <person name="Culley D."/>
            <person name="Daum C."/>
            <person name="Ezra D."/>
            <person name="Gonzalez J."/>
            <person name="Henrissat B."/>
            <person name="Kuo A."/>
            <person name="Liang C."/>
            <person name="Lipzen A."/>
            <person name="Lutzoni F."/>
            <person name="Magnuson J."/>
            <person name="Mondo S."/>
            <person name="Nolan M."/>
            <person name="Ohm R."/>
            <person name="Pangilinan J."/>
            <person name="Park H.-J."/>
            <person name="Ramirez L."/>
            <person name="Alfaro M."/>
            <person name="Sun H."/>
            <person name="Tritt A."/>
            <person name="Yoshinaga Y."/>
            <person name="Zwiers L.-H."/>
            <person name="Turgeon B."/>
            <person name="Goodwin S."/>
            <person name="Spatafora J."/>
            <person name="Crous P."/>
            <person name="Grigoriev I."/>
        </authorList>
    </citation>
    <scope>NUCLEOTIDE SEQUENCE</scope>
    <source>
        <strain evidence="12">CBS 260.36</strain>
    </source>
</reference>
<dbReference type="GO" id="GO:0016158">
    <property type="term" value="F:inositol hexakisphosphate 3-phosphatase activity"/>
    <property type="evidence" value="ECO:0007669"/>
    <property type="project" value="UniProtKB-EC"/>
</dbReference>
<dbReference type="GO" id="GO:0003700">
    <property type="term" value="F:DNA-binding transcription factor activity"/>
    <property type="evidence" value="ECO:0007669"/>
    <property type="project" value="InterPro"/>
</dbReference>
<name>A0A9P4MPB5_9PEZI</name>
<dbReference type="PROSITE" id="PS00036">
    <property type="entry name" value="BZIP_BASIC"/>
    <property type="match status" value="1"/>
</dbReference>
<evidence type="ECO:0000256" key="8">
    <source>
        <dbReference type="ARBA" id="ARBA00023242"/>
    </source>
</evidence>
<dbReference type="PANTHER" id="PTHR20963">
    <property type="entry name" value="MULTIPLE INOSITOL POLYPHOSPHATE PHOSPHATASE-RELATED"/>
    <property type="match status" value="1"/>
</dbReference>
<keyword evidence="13" id="KW-1185">Reference proteome</keyword>
<evidence type="ECO:0000256" key="9">
    <source>
        <dbReference type="SAM" id="Coils"/>
    </source>
</evidence>
<dbReference type="OrthoDB" id="6509975at2759"/>
<dbReference type="SMART" id="SM00338">
    <property type="entry name" value="BRLZ"/>
    <property type="match status" value="1"/>
</dbReference>
<evidence type="ECO:0000256" key="7">
    <source>
        <dbReference type="ARBA" id="ARBA00023163"/>
    </source>
</evidence>